<name>A0A438H6T9_VITVI</name>
<evidence type="ECO:0000313" key="4">
    <source>
        <dbReference type="Proteomes" id="UP000288805"/>
    </source>
</evidence>
<dbReference type="EMBL" id="QGNW01000268">
    <property type="protein sequence ID" value="RVW80195.1"/>
    <property type="molecule type" value="Genomic_DNA"/>
</dbReference>
<dbReference type="Pfam" id="PF20431">
    <property type="entry name" value="E_motif"/>
    <property type="match status" value="1"/>
</dbReference>
<reference evidence="3 4" key="1">
    <citation type="journal article" date="2018" name="PLoS Genet.">
        <title>Population sequencing reveals clonal diversity and ancestral inbreeding in the grapevine cultivar Chardonnay.</title>
        <authorList>
            <person name="Roach M.J."/>
            <person name="Johnson D.L."/>
            <person name="Bohlmann J."/>
            <person name="van Vuuren H.J."/>
            <person name="Jones S.J."/>
            <person name="Pretorius I.S."/>
            <person name="Schmidt S.A."/>
            <person name="Borneman A.R."/>
        </authorList>
    </citation>
    <scope>NUCLEOTIDE SEQUENCE [LARGE SCALE GENOMIC DNA]</scope>
    <source>
        <strain evidence="4">cv. Chardonnay</strain>
        <tissue evidence="3">Leaf</tissue>
    </source>
</reference>
<organism evidence="3 4">
    <name type="scientific">Vitis vinifera</name>
    <name type="common">Grape</name>
    <dbReference type="NCBI Taxonomy" id="29760"/>
    <lineage>
        <taxon>Eukaryota</taxon>
        <taxon>Viridiplantae</taxon>
        <taxon>Streptophyta</taxon>
        <taxon>Embryophyta</taxon>
        <taxon>Tracheophyta</taxon>
        <taxon>Spermatophyta</taxon>
        <taxon>Magnoliopsida</taxon>
        <taxon>eudicotyledons</taxon>
        <taxon>Gunneridae</taxon>
        <taxon>Pentapetalae</taxon>
        <taxon>rosids</taxon>
        <taxon>Vitales</taxon>
        <taxon>Vitaceae</taxon>
        <taxon>Viteae</taxon>
        <taxon>Vitis</taxon>
    </lineage>
</organism>
<evidence type="ECO:0000256" key="2">
    <source>
        <dbReference type="PROSITE-ProRule" id="PRU00708"/>
    </source>
</evidence>
<dbReference type="InterPro" id="IPR046960">
    <property type="entry name" value="PPR_At4g14850-like_plant"/>
</dbReference>
<proteinExistence type="predicted"/>
<dbReference type="Proteomes" id="UP000288805">
    <property type="component" value="Unassembled WGS sequence"/>
</dbReference>
<evidence type="ECO:0000313" key="3">
    <source>
        <dbReference type="EMBL" id="RVW80195.1"/>
    </source>
</evidence>
<dbReference type="Pfam" id="PF01535">
    <property type="entry name" value="PPR"/>
    <property type="match status" value="1"/>
</dbReference>
<dbReference type="Gene3D" id="1.25.40.10">
    <property type="entry name" value="Tetratricopeptide repeat domain"/>
    <property type="match status" value="1"/>
</dbReference>
<dbReference type="SUPFAM" id="SSF48452">
    <property type="entry name" value="TPR-like"/>
    <property type="match status" value="1"/>
</dbReference>
<dbReference type="PANTHER" id="PTHR47926:SF533">
    <property type="entry name" value="DYW DOMAIN-CONTAINING PROTEIN"/>
    <property type="match status" value="1"/>
</dbReference>
<dbReference type="NCBIfam" id="TIGR00756">
    <property type="entry name" value="PPR"/>
    <property type="match status" value="1"/>
</dbReference>
<dbReference type="PROSITE" id="PS51375">
    <property type="entry name" value="PPR"/>
    <property type="match status" value="1"/>
</dbReference>
<sequence length="252" mass="28903">MESNYGISPGPEHYACMVDLLSRAGFLKEAHKLIKEMPFEPTCIFWRTLLNGCRIWGDLELGFYAANRILELDPYNSSACLMVIDIYASAGRWKEVLEMRRQMRKREARKELGCSWIEIKGRIHLFTTRDDTHPEADHIYLTFCCYHVIMPTMPILSEIKCIDQISLCNWPLFLFGLQVVSQITDAIPIKPFRGHRKLETFGPQLLALCEYTFGSMLTAKKQGTKKGELVTSVRRILIVESSGGESYKVLDL</sequence>
<dbReference type="PANTHER" id="PTHR47926">
    <property type="entry name" value="PENTATRICOPEPTIDE REPEAT-CONTAINING PROTEIN"/>
    <property type="match status" value="1"/>
</dbReference>
<dbReference type="InterPro" id="IPR046848">
    <property type="entry name" value="E_motif"/>
</dbReference>
<feature type="repeat" description="PPR" evidence="2">
    <location>
        <begin position="76"/>
        <end position="110"/>
    </location>
</feature>
<comment type="caution">
    <text evidence="3">The sequence shown here is derived from an EMBL/GenBank/DDBJ whole genome shotgun (WGS) entry which is preliminary data.</text>
</comment>
<evidence type="ECO:0000256" key="1">
    <source>
        <dbReference type="ARBA" id="ARBA00022737"/>
    </source>
</evidence>
<dbReference type="GO" id="GO:0009451">
    <property type="term" value="P:RNA modification"/>
    <property type="evidence" value="ECO:0007669"/>
    <property type="project" value="InterPro"/>
</dbReference>
<gene>
    <name evidence="3" type="primary">EMB2261_12</name>
    <name evidence="3" type="ORF">CK203_044779</name>
</gene>
<dbReference type="GO" id="GO:0003723">
    <property type="term" value="F:RNA binding"/>
    <property type="evidence" value="ECO:0007669"/>
    <property type="project" value="InterPro"/>
</dbReference>
<protein>
    <submittedName>
        <fullName evidence="3">Pentatricopeptide repeat-containing protein, chloroplastic</fullName>
    </submittedName>
</protein>
<dbReference type="InterPro" id="IPR002885">
    <property type="entry name" value="PPR_rpt"/>
</dbReference>
<keyword evidence="1" id="KW-0677">Repeat</keyword>
<dbReference type="InterPro" id="IPR011990">
    <property type="entry name" value="TPR-like_helical_dom_sf"/>
</dbReference>
<dbReference type="AlphaFoldDB" id="A0A438H6T9"/>
<accession>A0A438H6T9</accession>